<dbReference type="NCBIfam" id="TIGR01245">
    <property type="entry name" value="trpD"/>
    <property type="match status" value="1"/>
</dbReference>
<feature type="binding site" evidence="5">
    <location>
        <position position="237"/>
    </location>
    <ligand>
        <name>Mg(2+)</name>
        <dbReference type="ChEBI" id="CHEBI:18420"/>
        <label>1</label>
    </ligand>
</feature>
<dbReference type="SUPFAM" id="SSF52418">
    <property type="entry name" value="Nucleoside phosphorylase/phosphoribosyltransferase catalytic domain"/>
    <property type="match status" value="1"/>
</dbReference>
<dbReference type="PANTHER" id="PTHR43285:SF2">
    <property type="entry name" value="ANTHRANILATE PHOSPHORIBOSYLTRANSFERASE"/>
    <property type="match status" value="1"/>
</dbReference>
<comment type="subunit">
    <text evidence="5">Homodimer.</text>
</comment>
<dbReference type="EC" id="2.4.2.18" evidence="5"/>
<comment type="pathway">
    <text evidence="5">Amino-acid biosynthesis; L-tryptophan biosynthesis; L-tryptophan from chorismate: step 2/5.</text>
</comment>
<reference evidence="9" key="1">
    <citation type="journal article" date="2019" name="Int. J. Syst. Evol. Microbiol.">
        <title>The Global Catalogue of Microorganisms (GCM) 10K type strain sequencing project: providing services to taxonomists for standard genome sequencing and annotation.</title>
        <authorList>
            <consortium name="The Broad Institute Genomics Platform"/>
            <consortium name="The Broad Institute Genome Sequencing Center for Infectious Disease"/>
            <person name="Wu L."/>
            <person name="Ma J."/>
        </authorList>
    </citation>
    <scope>NUCLEOTIDE SEQUENCE [LARGE SCALE GENOMIC DNA]</scope>
    <source>
        <strain evidence="9">KCTC 33575</strain>
    </source>
</reference>
<dbReference type="Gene3D" id="1.20.970.10">
    <property type="entry name" value="Transferase, Pyrimidine Nucleoside Phosphorylase, Chain C"/>
    <property type="match status" value="1"/>
</dbReference>
<dbReference type="EMBL" id="JBHUOQ010000001">
    <property type="protein sequence ID" value="MFD2830119.1"/>
    <property type="molecule type" value="Genomic_DNA"/>
</dbReference>
<feature type="binding site" evidence="5">
    <location>
        <position position="237"/>
    </location>
    <ligand>
        <name>Mg(2+)</name>
        <dbReference type="ChEBI" id="CHEBI:18420"/>
        <label>2</label>
    </ligand>
</feature>
<comment type="similarity">
    <text evidence="5">Belongs to the anthranilate phosphoribosyltransferase family.</text>
</comment>
<feature type="binding site" evidence="5">
    <location>
        <position position="99"/>
    </location>
    <ligand>
        <name>5-phospho-alpha-D-ribose 1-diphosphate</name>
        <dbReference type="ChEBI" id="CHEBI:58017"/>
    </ligand>
</feature>
<comment type="function">
    <text evidence="5">Catalyzes the transfer of the phosphoribosyl group of 5-phosphorylribose-1-pyrophosphate (PRPP) to anthranilate to yield N-(5'-phosphoribosyl)-anthranilate (PRA).</text>
</comment>
<keyword evidence="3 5" id="KW-0822">Tryptophan biosynthesis</keyword>
<evidence type="ECO:0000256" key="1">
    <source>
        <dbReference type="ARBA" id="ARBA00022676"/>
    </source>
</evidence>
<keyword evidence="5" id="KW-0479">Metal-binding</keyword>
<dbReference type="InterPro" id="IPR035902">
    <property type="entry name" value="Nuc_phospho_transferase"/>
</dbReference>
<dbReference type="Pfam" id="PF00591">
    <property type="entry name" value="Glycos_transf_3"/>
    <property type="match status" value="1"/>
</dbReference>
<dbReference type="Proteomes" id="UP001597519">
    <property type="component" value="Unassembled WGS sequence"/>
</dbReference>
<comment type="caution">
    <text evidence="8">The sequence shown here is derived from an EMBL/GenBank/DDBJ whole genome shotgun (WGS) entry which is preliminary data.</text>
</comment>
<dbReference type="InterPro" id="IPR036320">
    <property type="entry name" value="Glycosyl_Trfase_fam3_N_dom_sf"/>
</dbReference>
<proteinExistence type="inferred from homology"/>
<evidence type="ECO:0000313" key="9">
    <source>
        <dbReference type="Proteomes" id="UP001597519"/>
    </source>
</evidence>
<dbReference type="Pfam" id="PF02885">
    <property type="entry name" value="Glycos_trans_3N"/>
    <property type="match status" value="1"/>
</dbReference>
<dbReference type="Gene3D" id="3.40.1030.10">
    <property type="entry name" value="Nucleoside phosphorylase/phosphoribosyltransferase catalytic domain"/>
    <property type="match status" value="1"/>
</dbReference>
<feature type="binding site" evidence="5">
    <location>
        <position position="103"/>
    </location>
    <ligand>
        <name>Mg(2+)</name>
        <dbReference type="ChEBI" id="CHEBI:18420"/>
        <label>1</label>
    </ligand>
</feature>
<evidence type="ECO:0000256" key="3">
    <source>
        <dbReference type="ARBA" id="ARBA00022822"/>
    </source>
</evidence>
<dbReference type="InterPro" id="IPR017459">
    <property type="entry name" value="Glycosyl_Trfase_fam3_N_dom"/>
</dbReference>
<organism evidence="8 9">
    <name type="scientific">Corticicoccus populi</name>
    <dbReference type="NCBI Taxonomy" id="1812821"/>
    <lineage>
        <taxon>Bacteria</taxon>
        <taxon>Bacillati</taxon>
        <taxon>Bacillota</taxon>
        <taxon>Bacilli</taxon>
        <taxon>Bacillales</taxon>
        <taxon>Staphylococcaceae</taxon>
        <taxon>Corticicoccus</taxon>
    </lineage>
</organism>
<feature type="binding site" evidence="5">
    <location>
        <position position="91"/>
    </location>
    <ligand>
        <name>anthranilate</name>
        <dbReference type="ChEBI" id="CHEBI:16567"/>
        <label>1</label>
    </ligand>
</feature>
<evidence type="ECO:0000256" key="5">
    <source>
        <dbReference type="HAMAP-Rule" id="MF_00211"/>
    </source>
</evidence>
<feature type="binding site" evidence="5">
    <location>
        <position position="131"/>
    </location>
    <ligand>
        <name>5-phospho-alpha-D-ribose 1-diphosphate</name>
        <dbReference type="ChEBI" id="CHEBI:58017"/>
    </ligand>
</feature>
<gene>
    <name evidence="5 8" type="primary">trpD</name>
    <name evidence="8" type="ORF">ACFSX4_06510</name>
</gene>
<name>A0ABW5WUU2_9STAP</name>
<evidence type="ECO:0000259" key="7">
    <source>
        <dbReference type="Pfam" id="PF02885"/>
    </source>
</evidence>
<feature type="domain" description="Glycosyl transferase family 3" evidence="6">
    <location>
        <begin position="86"/>
        <end position="335"/>
    </location>
</feature>
<dbReference type="RefSeq" id="WP_377772742.1">
    <property type="nucleotide sequence ID" value="NZ_JBHUOQ010000001.1"/>
</dbReference>
<accession>A0ABW5WUU2</accession>
<protein>
    <recommendedName>
        <fullName evidence="5">Anthranilate phosphoribosyltransferase</fullName>
        <ecNumber evidence="5">2.4.2.18</ecNumber>
    </recommendedName>
</protein>
<comment type="caution">
    <text evidence="5">Lacks conserved residue(s) required for the propagation of feature annotation.</text>
</comment>
<keyword evidence="5" id="KW-0460">Magnesium</keyword>
<dbReference type="HAMAP" id="MF_00211">
    <property type="entry name" value="TrpD"/>
    <property type="match status" value="1"/>
</dbReference>
<keyword evidence="4 5" id="KW-0057">Aromatic amino acid biosynthesis</keyword>
<keyword evidence="5" id="KW-0028">Amino-acid biosynthesis</keyword>
<feature type="binding site" evidence="5">
    <location>
        <position position="122"/>
    </location>
    <ligand>
        <name>anthranilate</name>
        <dbReference type="ChEBI" id="CHEBI:16567"/>
        <label>1</label>
    </ligand>
</feature>
<feature type="binding site" evidence="5">
    <location>
        <begin position="119"/>
        <end position="127"/>
    </location>
    <ligand>
        <name>5-phospho-alpha-D-ribose 1-diphosphate</name>
        <dbReference type="ChEBI" id="CHEBI:58017"/>
    </ligand>
</feature>
<keyword evidence="1 5" id="KW-0328">Glycosyltransferase</keyword>
<dbReference type="InterPro" id="IPR000312">
    <property type="entry name" value="Glycosyl_Trfase_fam3"/>
</dbReference>
<evidence type="ECO:0000313" key="8">
    <source>
        <dbReference type="EMBL" id="MFD2830119.1"/>
    </source>
</evidence>
<feature type="binding site" evidence="5">
    <location>
        <position position="177"/>
    </location>
    <ligand>
        <name>anthranilate</name>
        <dbReference type="ChEBI" id="CHEBI:16567"/>
        <label>2</label>
    </ligand>
</feature>
<comment type="catalytic activity">
    <reaction evidence="5">
        <text>N-(5-phospho-beta-D-ribosyl)anthranilate + diphosphate = 5-phospho-alpha-D-ribose 1-diphosphate + anthranilate</text>
        <dbReference type="Rhea" id="RHEA:11768"/>
        <dbReference type="ChEBI" id="CHEBI:16567"/>
        <dbReference type="ChEBI" id="CHEBI:18277"/>
        <dbReference type="ChEBI" id="CHEBI:33019"/>
        <dbReference type="ChEBI" id="CHEBI:58017"/>
        <dbReference type="EC" id="2.4.2.18"/>
    </reaction>
</comment>
<feature type="domain" description="Glycosyl transferase family 3 N-terminal" evidence="7">
    <location>
        <begin position="15"/>
        <end position="76"/>
    </location>
</feature>
<feature type="binding site" evidence="5">
    <location>
        <begin position="94"/>
        <end position="95"/>
    </location>
    <ligand>
        <name>5-phospho-alpha-D-ribose 1-diphosphate</name>
        <dbReference type="ChEBI" id="CHEBI:58017"/>
    </ligand>
</feature>
<keyword evidence="9" id="KW-1185">Reference proteome</keyword>
<evidence type="ECO:0000256" key="4">
    <source>
        <dbReference type="ARBA" id="ARBA00023141"/>
    </source>
</evidence>
<comment type="cofactor">
    <cofactor evidence="5">
        <name>Mg(2+)</name>
        <dbReference type="ChEBI" id="CHEBI:18420"/>
    </cofactor>
    <text evidence="5">Binds 2 magnesium ions per monomer.</text>
</comment>
<dbReference type="InterPro" id="IPR005940">
    <property type="entry name" value="Anthranilate_Pribosyl_Tfrase"/>
</dbReference>
<feature type="binding site" evidence="5">
    <location>
        <begin position="101"/>
        <end position="104"/>
    </location>
    <ligand>
        <name>5-phospho-alpha-D-ribose 1-diphosphate</name>
        <dbReference type="ChEBI" id="CHEBI:58017"/>
    </ligand>
</feature>
<evidence type="ECO:0000259" key="6">
    <source>
        <dbReference type="Pfam" id="PF00591"/>
    </source>
</evidence>
<dbReference type="GO" id="GO:0004048">
    <property type="term" value="F:anthranilate phosphoribosyltransferase activity"/>
    <property type="evidence" value="ECO:0007669"/>
    <property type="project" value="UniProtKB-EC"/>
</dbReference>
<dbReference type="PANTHER" id="PTHR43285">
    <property type="entry name" value="ANTHRANILATE PHOSPHORIBOSYLTRANSFERASE"/>
    <property type="match status" value="1"/>
</dbReference>
<evidence type="ECO:0000256" key="2">
    <source>
        <dbReference type="ARBA" id="ARBA00022679"/>
    </source>
</evidence>
<keyword evidence="2 5" id="KW-0808">Transferase</keyword>
<dbReference type="SUPFAM" id="SSF47648">
    <property type="entry name" value="Nucleoside phosphorylase/phosphoribosyltransferase N-terminal domain"/>
    <property type="match status" value="1"/>
</dbReference>
<feature type="binding site" evidence="5">
    <location>
        <position position="91"/>
    </location>
    <ligand>
        <name>5-phospho-alpha-D-ribose 1-diphosphate</name>
        <dbReference type="ChEBI" id="CHEBI:58017"/>
    </ligand>
</feature>
<sequence>MIQSITDTVEDTVYPYIIKVSQKEDLTYDEMYQAFDIVLNGGASDSEIASLLTGLKNKGETVEEITALVSVLKSHAASLPDHIEGVIDNCGTGGDGSGSFNISTTSAFVIAGAGVKIAKHGNKSVTSLTGSSDVLTALGIKIDYFPEKVEKQLNDIGVCFLFAPQVHPKIKQIMKVRKDLSVPTIFNMIGPLINPVNLDYQYLGVYKRSQVETMAEVLNALGRKRAVVVNGAGYMDEANLSGENHIAVLKDGNVESTVLSPKDLGLSSYSIEDLRGGDGETNRDILLNILENKATPAQKDTVILNAGIALFVAEKTATIKEGIILAKESIESGKAKEKLDLLIEYTKEPVQ</sequence>
<feature type="binding site" evidence="5">
    <location>
        <position position="236"/>
    </location>
    <ligand>
        <name>Mg(2+)</name>
        <dbReference type="ChEBI" id="CHEBI:18420"/>
        <label>2</label>
    </ligand>
</feature>